<keyword evidence="2" id="KW-0378">Hydrolase</keyword>
<comment type="similarity">
    <text evidence="1">Belongs to the glycosyl hydrolase 43 family.</text>
</comment>
<comment type="caution">
    <text evidence="5">The sequence shown here is derived from an EMBL/GenBank/DDBJ whole genome shotgun (WGS) entry which is preliminary data.</text>
</comment>
<dbReference type="Gene3D" id="2.60.120.560">
    <property type="entry name" value="Exo-inulinase, domain 1"/>
    <property type="match status" value="2"/>
</dbReference>
<dbReference type="CDD" id="cd08991">
    <property type="entry name" value="GH43_HoAraf43-like"/>
    <property type="match status" value="1"/>
</dbReference>
<dbReference type="Gene3D" id="2.115.10.20">
    <property type="entry name" value="Glycosyl hydrolase domain, family 43"/>
    <property type="match status" value="1"/>
</dbReference>
<dbReference type="InterPro" id="IPR008979">
    <property type="entry name" value="Galactose-bd-like_sf"/>
</dbReference>
<dbReference type="InterPro" id="IPR023296">
    <property type="entry name" value="Glyco_hydro_beta-prop_sf"/>
</dbReference>
<sequence length="783" mass="89097">MDIKIDTNATYSNPFQLPDEWSDYGLGDPYVLRHNGMYYLYVSTKDNRPGIKGWSSEDLVNWKYEGMVTEDERTTSAYAPEVVYWNGMFYMYTSPAGNGHYVLSSDSPTGPFEIKTENLGMTIDGSVFIDDDGSWYFTRAGDKGIVGHQMKDPFTFEFPINTNLFLGHWTEGSMIIKKNDRYYMTYTGNHVFSKGYRINYAVSEKNPLSGYEIPDHNPIIINTTDDFVGLGHNSIVMGPNLDSYYVVYHNLVGSSAEGPPVRQMNIDRFVFNGKKMDVLGPTNYAVPNPERPDYEQRWTNEHQPTFNKLSNSEEALFLSGSSTETYFTAEFNFSLINPIENARFKILFSYEDESNYGYASINQKEKEIEVFQVSEGIEQLMDSNSFPEEFDFTKLHTVRVENKETETVIFLDGMKKVVVSESGFGNGEIGYVIENVEVNIGYTAFSNHVDSSSDFEVYKPIPGTIEAVHYLEEEKRGFYVKEQTEKNVYRSKVPIQLLDSGAYSVSLHNKGDWLKYKVNVKESGLYGVSAIINPKSFKKNAKIEMSIDDEKPVKAKVSKADLVEESTLMKVSLGTIDLKEGFHVFKFLLDGGEIEFEQLEFYKVTEEEEEIKNGLKNIKVEDIHGNWTGSDGILISNSGEDMKLYTGDTSWSDMDVELTFEITNNLMSEAGLLFRVTNESTHPHQVQDSLMGYYVSVNGRNITLKKLNYDTTILTSESADIEFGKEQRLRVKVVKNKIDVFLNGEKNPIISYEDPNAFMVGKVGVRSEYSEVNFKNLLIRTLK</sequence>
<accession>A0ABW0LNB1</accession>
<evidence type="ECO:0000313" key="6">
    <source>
        <dbReference type="Proteomes" id="UP001596147"/>
    </source>
</evidence>
<evidence type="ECO:0000313" key="5">
    <source>
        <dbReference type="EMBL" id="MFC5466780.1"/>
    </source>
</evidence>
<feature type="domain" description="3-keto-alpha-glucoside-1,2-lyase/3-keto-2-hydroxy-glucal hydratase" evidence="4">
    <location>
        <begin position="624"/>
        <end position="780"/>
    </location>
</feature>
<dbReference type="PANTHER" id="PTHR42812">
    <property type="entry name" value="BETA-XYLOSIDASE"/>
    <property type="match status" value="1"/>
</dbReference>
<reference evidence="6" key="1">
    <citation type="journal article" date="2019" name="Int. J. Syst. Evol. Microbiol.">
        <title>The Global Catalogue of Microorganisms (GCM) 10K type strain sequencing project: providing services to taxonomists for standard genome sequencing and annotation.</title>
        <authorList>
            <consortium name="The Broad Institute Genomics Platform"/>
            <consortium name="The Broad Institute Genome Sequencing Center for Infectious Disease"/>
            <person name="Wu L."/>
            <person name="Ma J."/>
        </authorList>
    </citation>
    <scope>NUCLEOTIDE SEQUENCE [LARGE SCALE GENOMIC DNA]</scope>
    <source>
        <strain evidence="6">CGMCC 1.12237</strain>
    </source>
</reference>
<dbReference type="EMBL" id="JBHSMC010000029">
    <property type="protein sequence ID" value="MFC5466780.1"/>
    <property type="molecule type" value="Genomic_DNA"/>
</dbReference>
<dbReference type="Pfam" id="PF04616">
    <property type="entry name" value="Glyco_hydro_43"/>
    <property type="match status" value="1"/>
</dbReference>
<keyword evidence="6" id="KW-1185">Reference proteome</keyword>
<dbReference type="Proteomes" id="UP001596147">
    <property type="component" value="Unassembled WGS sequence"/>
</dbReference>
<name>A0ABW0LNB1_9BACI</name>
<evidence type="ECO:0000256" key="1">
    <source>
        <dbReference type="ARBA" id="ARBA00009865"/>
    </source>
</evidence>
<dbReference type="RefSeq" id="WP_382355241.1">
    <property type="nucleotide sequence ID" value="NZ_JBHSMC010000029.1"/>
</dbReference>
<dbReference type="Gene3D" id="2.60.120.260">
    <property type="entry name" value="Galactose-binding domain-like"/>
    <property type="match status" value="1"/>
</dbReference>
<dbReference type="InterPro" id="IPR010496">
    <property type="entry name" value="AL/BT2_dom"/>
</dbReference>
<organism evidence="5 6">
    <name type="scientific">Lederbergia graminis</name>
    <dbReference type="NCBI Taxonomy" id="735518"/>
    <lineage>
        <taxon>Bacteria</taxon>
        <taxon>Bacillati</taxon>
        <taxon>Bacillota</taxon>
        <taxon>Bacilli</taxon>
        <taxon>Bacillales</taxon>
        <taxon>Bacillaceae</taxon>
        <taxon>Lederbergia</taxon>
    </lineage>
</organism>
<evidence type="ECO:0000256" key="3">
    <source>
        <dbReference type="ARBA" id="ARBA00023295"/>
    </source>
</evidence>
<dbReference type="SUPFAM" id="SSF75005">
    <property type="entry name" value="Arabinanase/levansucrase/invertase"/>
    <property type="match status" value="1"/>
</dbReference>
<proteinExistence type="inferred from homology"/>
<dbReference type="Pfam" id="PF06439">
    <property type="entry name" value="3keto-disac_hyd"/>
    <property type="match status" value="1"/>
</dbReference>
<dbReference type="SUPFAM" id="SSF49785">
    <property type="entry name" value="Galactose-binding domain-like"/>
    <property type="match status" value="1"/>
</dbReference>
<evidence type="ECO:0000256" key="2">
    <source>
        <dbReference type="ARBA" id="ARBA00022801"/>
    </source>
</evidence>
<evidence type="ECO:0000259" key="4">
    <source>
        <dbReference type="Pfam" id="PF06439"/>
    </source>
</evidence>
<keyword evidence="3" id="KW-0326">Glycosidase</keyword>
<dbReference type="PANTHER" id="PTHR42812:SF12">
    <property type="entry name" value="BETA-XYLOSIDASE-RELATED"/>
    <property type="match status" value="1"/>
</dbReference>
<protein>
    <submittedName>
        <fullName evidence="5">Family 43 glycosylhydrolase</fullName>
    </submittedName>
</protein>
<dbReference type="InterPro" id="IPR051795">
    <property type="entry name" value="Glycosyl_Hydrlase_43"/>
</dbReference>
<gene>
    <name evidence="5" type="ORF">ACFPM4_18820</name>
</gene>
<dbReference type="InterPro" id="IPR006710">
    <property type="entry name" value="Glyco_hydro_43"/>
</dbReference>